<dbReference type="AlphaFoldDB" id="A0A5N7BFD3"/>
<dbReference type="Proteomes" id="UP000326198">
    <property type="component" value="Unassembled WGS sequence"/>
</dbReference>
<evidence type="ECO:0000313" key="1">
    <source>
        <dbReference type="EMBL" id="KAE8380486.1"/>
    </source>
</evidence>
<keyword evidence="2" id="KW-1185">Reference proteome</keyword>
<organism evidence="1 2">
    <name type="scientific">Aspergillus bertholletiae</name>
    <dbReference type="NCBI Taxonomy" id="1226010"/>
    <lineage>
        <taxon>Eukaryota</taxon>
        <taxon>Fungi</taxon>
        <taxon>Dikarya</taxon>
        <taxon>Ascomycota</taxon>
        <taxon>Pezizomycotina</taxon>
        <taxon>Eurotiomycetes</taxon>
        <taxon>Eurotiomycetidae</taxon>
        <taxon>Eurotiales</taxon>
        <taxon>Aspergillaceae</taxon>
        <taxon>Aspergillus</taxon>
        <taxon>Aspergillus subgen. Circumdati</taxon>
    </lineage>
</organism>
<accession>A0A5N7BFD3</accession>
<evidence type="ECO:0000313" key="2">
    <source>
        <dbReference type="Proteomes" id="UP000326198"/>
    </source>
</evidence>
<gene>
    <name evidence="1" type="ORF">BDV26DRAFT_257407</name>
</gene>
<dbReference type="EMBL" id="ML736181">
    <property type="protein sequence ID" value="KAE8380486.1"/>
    <property type="molecule type" value="Genomic_DNA"/>
</dbReference>
<protein>
    <submittedName>
        <fullName evidence="1">Uncharacterized protein</fullName>
    </submittedName>
</protein>
<name>A0A5N7BFD3_9EURO</name>
<proteinExistence type="predicted"/>
<sequence length="110" mass="12020">MHTGVDGAAIILHWERLCAFVVQLHWQGCNVGLRIFRPLSGLHAVSTDSLKITLTDGRSSGGQHSFPKLARVYWYRQSKNGGAGSEFNQTLEGPYRGGTDANYIPTSPSC</sequence>
<reference evidence="1 2" key="1">
    <citation type="submission" date="2019-04" db="EMBL/GenBank/DDBJ databases">
        <title>Friends and foes A comparative genomics studyof 23 Aspergillus species from section Flavi.</title>
        <authorList>
            <consortium name="DOE Joint Genome Institute"/>
            <person name="Kjaerbolling I."/>
            <person name="Vesth T."/>
            <person name="Frisvad J.C."/>
            <person name="Nybo J.L."/>
            <person name="Theobald S."/>
            <person name="Kildgaard S."/>
            <person name="Isbrandt T."/>
            <person name="Kuo A."/>
            <person name="Sato A."/>
            <person name="Lyhne E.K."/>
            <person name="Kogle M.E."/>
            <person name="Wiebenga A."/>
            <person name="Kun R.S."/>
            <person name="Lubbers R.J."/>
            <person name="Makela M.R."/>
            <person name="Barry K."/>
            <person name="Chovatia M."/>
            <person name="Clum A."/>
            <person name="Daum C."/>
            <person name="Haridas S."/>
            <person name="He G."/>
            <person name="LaButti K."/>
            <person name="Lipzen A."/>
            <person name="Mondo S."/>
            <person name="Riley R."/>
            <person name="Salamov A."/>
            <person name="Simmons B.A."/>
            <person name="Magnuson J.K."/>
            <person name="Henrissat B."/>
            <person name="Mortensen U.H."/>
            <person name="Larsen T.O."/>
            <person name="Devries R.P."/>
            <person name="Grigoriev I.V."/>
            <person name="Machida M."/>
            <person name="Baker S.E."/>
            <person name="Andersen M.R."/>
        </authorList>
    </citation>
    <scope>NUCLEOTIDE SEQUENCE [LARGE SCALE GENOMIC DNA]</scope>
    <source>
        <strain evidence="1 2">IBT 29228</strain>
    </source>
</reference>